<evidence type="ECO:0008006" key="7">
    <source>
        <dbReference type="Google" id="ProtNLM"/>
    </source>
</evidence>
<dbReference type="Proteomes" id="UP001438707">
    <property type="component" value="Unassembled WGS sequence"/>
</dbReference>
<comment type="caution">
    <text evidence="5">The sequence shown here is derived from an EMBL/GenBank/DDBJ whole genome shotgun (WGS) entry which is preliminary data.</text>
</comment>
<feature type="region of interest" description="Disordered" evidence="4">
    <location>
        <begin position="345"/>
        <end position="427"/>
    </location>
</feature>
<feature type="region of interest" description="Disordered" evidence="4">
    <location>
        <begin position="188"/>
        <end position="214"/>
    </location>
</feature>
<proteinExistence type="inferred from homology"/>
<dbReference type="Pfam" id="PF00956">
    <property type="entry name" value="NAP"/>
    <property type="match status" value="1"/>
</dbReference>
<dbReference type="Gene3D" id="3.30.1120.90">
    <property type="entry name" value="Nucleosome assembly protein"/>
    <property type="match status" value="1"/>
</dbReference>
<dbReference type="GO" id="GO:0042393">
    <property type="term" value="F:histone binding"/>
    <property type="evidence" value="ECO:0007669"/>
    <property type="project" value="UniProtKB-ARBA"/>
</dbReference>
<dbReference type="FunFam" id="1.20.5.1500:FF:000001">
    <property type="entry name" value="Nucleosome assembly protein 1-like 1"/>
    <property type="match status" value="1"/>
</dbReference>
<evidence type="ECO:0000313" key="5">
    <source>
        <dbReference type="EMBL" id="KAK9834585.1"/>
    </source>
</evidence>
<keyword evidence="2" id="KW-0143">Chaperone</keyword>
<evidence type="ECO:0000313" key="6">
    <source>
        <dbReference type="Proteomes" id="UP001438707"/>
    </source>
</evidence>
<dbReference type="EMBL" id="JALJOS010000009">
    <property type="protein sequence ID" value="KAK9834585.1"/>
    <property type="molecule type" value="Genomic_DNA"/>
</dbReference>
<organism evidence="5 6">
    <name type="scientific">Apatococcus lobatus</name>
    <dbReference type="NCBI Taxonomy" id="904363"/>
    <lineage>
        <taxon>Eukaryota</taxon>
        <taxon>Viridiplantae</taxon>
        <taxon>Chlorophyta</taxon>
        <taxon>core chlorophytes</taxon>
        <taxon>Trebouxiophyceae</taxon>
        <taxon>Chlorellales</taxon>
        <taxon>Chlorellaceae</taxon>
        <taxon>Apatococcus</taxon>
    </lineage>
</organism>
<feature type="compositionally biased region" description="Acidic residues" evidence="4">
    <location>
        <begin position="348"/>
        <end position="387"/>
    </location>
</feature>
<dbReference type="InterPro" id="IPR002164">
    <property type="entry name" value="NAP_family"/>
</dbReference>
<comment type="similarity">
    <text evidence="1 3">Belongs to the nucleosome assembly protein (NAP) family.</text>
</comment>
<dbReference type="SUPFAM" id="SSF143113">
    <property type="entry name" value="NAP-like"/>
    <property type="match status" value="1"/>
</dbReference>
<evidence type="ECO:0000256" key="4">
    <source>
        <dbReference type="SAM" id="MobiDB-lite"/>
    </source>
</evidence>
<name>A0AAW1RKQ7_9CHLO</name>
<gene>
    <name evidence="5" type="ORF">WJX74_005210</name>
</gene>
<evidence type="ECO:0000256" key="3">
    <source>
        <dbReference type="RuleBase" id="RU003876"/>
    </source>
</evidence>
<dbReference type="GO" id="GO:0000724">
    <property type="term" value="P:double-strand break repair via homologous recombination"/>
    <property type="evidence" value="ECO:0007669"/>
    <property type="project" value="UniProtKB-ARBA"/>
</dbReference>
<dbReference type="InterPro" id="IPR037231">
    <property type="entry name" value="NAP-like_sf"/>
</dbReference>
<accession>A0AAW1RKQ7</accession>
<sequence>MSGPRGLGGGLSGGNLPPALQQQLAALANQSGGRADAAQLMASLGGAGLGPLVEGHLKNLMGKPSGFIEELPTKIQGRIEYLRQLQDKHADVEEQFQEELAALRAKFLTLFEPLYVKRRAVVTGAEEPPAVTTSEELSTEQDDQADVPAGIPEFWLNVLRANSVIQAKLTEKDEEILQYLEDISAAPLTPHSAPTASKPSEEDDTADAAKQEKKQRGFTITLTFRENPFLSNRTLTKSYYMVDEEEPILERAEGTSIQWSAGKDPTRKLVRKKAKGRGGKGGGQAAMKYEPVESFFNFFSPPAVPQGDEEPDDEAMEALQAAMEEDYEIGDIIRSKLVPKAVSWYTGEEAEDSDEEYEDDDEEEDDDDDEIEDEDDDDDDDDEEAEKDAEGVELIKPKSRSKANGAGLPKGKQGEAGEQQPPECKQQ</sequence>
<dbReference type="PANTHER" id="PTHR11875">
    <property type="entry name" value="TESTIS-SPECIFIC Y-ENCODED PROTEIN"/>
    <property type="match status" value="1"/>
</dbReference>
<dbReference type="GO" id="GO:0005634">
    <property type="term" value="C:nucleus"/>
    <property type="evidence" value="ECO:0007669"/>
    <property type="project" value="InterPro"/>
</dbReference>
<dbReference type="AlphaFoldDB" id="A0AAW1RKQ7"/>
<dbReference type="GO" id="GO:0006334">
    <property type="term" value="P:nucleosome assembly"/>
    <property type="evidence" value="ECO:0007669"/>
    <property type="project" value="InterPro"/>
</dbReference>
<keyword evidence="6" id="KW-1185">Reference proteome</keyword>
<evidence type="ECO:0000256" key="1">
    <source>
        <dbReference type="ARBA" id="ARBA00009947"/>
    </source>
</evidence>
<protein>
    <recommendedName>
        <fullName evidence="7">Nucleosome assembly protein</fullName>
    </recommendedName>
</protein>
<feature type="region of interest" description="Disordered" evidence="4">
    <location>
        <begin position="125"/>
        <end position="146"/>
    </location>
</feature>
<evidence type="ECO:0000256" key="2">
    <source>
        <dbReference type="ARBA" id="ARBA00023186"/>
    </source>
</evidence>
<reference evidence="5 6" key="1">
    <citation type="journal article" date="2024" name="Nat. Commun.">
        <title>Phylogenomics reveals the evolutionary origins of lichenization in chlorophyte algae.</title>
        <authorList>
            <person name="Puginier C."/>
            <person name="Libourel C."/>
            <person name="Otte J."/>
            <person name="Skaloud P."/>
            <person name="Haon M."/>
            <person name="Grisel S."/>
            <person name="Petersen M."/>
            <person name="Berrin J.G."/>
            <person name="Delaux P.M."/>
            <person name="Dal Grande F."/>
            <person name="Keller J."/>
        </authorList>
    </citation>
    <scope>NUCLEOTIDE SEQUENCE [LARGE SCALE GENOMIC DNA]</scope>
    <source>
        <strain evidence="5 6">SAG 2145</strain>
    </source>
</reference>
<dbReference type="Gene3D" id="1.20.5.1500">
    <property type="match status" value="1"/>
</dbReference>